<name>A0ABQ5A4J1_9ASTR</name>
<evidence type="ECO:0000313" key="2">
    <source>
        <dbReference type="Proteomes" id="UP001151760"/>
    </source>
</evidence>
<dbReference type="Proteomes" id="UP001151760">
    <property type="component" value="Unassembled WGS sequence"/>
</dbReference>
<reference evidence="1" key="2">
    <citation type="submission" date="2022-01" db="EMBL/GenBank/DDBJ databases">
        <authorList>
            <person name="Yamashiro T."/>
            <person name="Shiraishi A."/>
            <person name="Satake H."/>
            <person name="Nakayama K."/>
        </authorList>
    </citation>
    <scope>NUCLEOTIDE SEQUENCE</scope>
</reference>
<proteinExistence type="predicted"/>
<organism evidence="1 2">
    <name type="scientific">Tanacetum coccineum</name>
    <dbReference type="NCBI Taxonomy" id="301880"/>
    <lineage>
        <taxon>Eukaryota</taxon>
        <taxon>Viridiplantae</taxon>
        <taxon>Streptophyta</taxon>
        <taxon>Embryophyta</taxon>
        <taxon>Tracheophyta</taxon>
        <taxon>Spermatophyta</taxon>
        <taxon>Magnoliopsida</taxon>
        <taxon>eudicotyledons</taxon>
        <taxon>Gunneridae</taxon>
        <taxon>Pentapetalae</taxon>
        <taxon>asterids</taxon>
        <taxon>campanulids</taxon>
        <taxon>Asterales</taxon>
        <taxon>Asteraceae</taxon>
        <taxon>Asteroideae</taxon>
        <taxon>Anthemideae</taxon>
        <taxon>Anthemidinae</taxon>
        <taxon>Tanacetum</taxon>
    </lineage>
</organism>
<reference evidence="1" key="1">
    <citation type="journal article" date="2022" name="Int. J. Mol. Sci.">
        <title>Draft Genome of Tanacetum Coccineum: Genomic Comparison of Closely Related Tanacetum-Family Plants.</title>
        <authorList>
            <person name="Yamashiro T."/>
            <person name="Shiraishi A."/>
            <person name="Nakayama K."/>
            <person name="Satake H."/>
        </authorList>
    </citation>
    <scope>NUCLEOTIDE SEQUENCE</scope>
</reference>
<comment type="caution">
    <text evidence="1">The sequence shown here is derived from an EMBL/GenBank/DDBJ whole genome shotgun (WGS) entry which is preliminary data.</text>
</comment>
<keyword evidence="2" id="KW-1185">Reference proteome</keyword>
<gene>
    <name evidence="1" type="ORF">Tco_0803040</name>
</gene>
<sequence>MGDANPIRTLGDYSKPSHEGYRNTIELPVGNNVNLALYNNESWNDPRDFAKPVKAIALRQDVPSTSDRRLIELENQVQCLIEAYLAPMQPTQVNKVTTSCEICSGPYDTQYCMEDPEQAFVEYAPSHNNKMGSRQFTTNLGPRSFKEATNTWKDRPNFN</sequence>
<protein>
    <recommendedName>
        <fullName evidence="3">MAK10-like protein</fullName>
    </recommendedName>
</protein>
<dbReference type="EMBL" id="BQNB010011859">
    <property type="protein sequence ID" value="GJS96072.1"/>
    <property type="molecule type" value="Genomic_DNA"/>
</dbReference>
<accession>A0ABQ5A4J1</accession>
<evidence type="ECO:0000313" key="1">
    <source>
        <dbReference type="EMBL" id="GJS96072.1"/>
    </source>
</evidence>
<evidence type="ECO:0008006" key="3">
    <source>
        <dbReference type="Google" id="ProtNLM"/>
    </source>
</evidence>